<evidence type="ECO:0000313" key="2">
    <source>
        <dbReference type="EMBL" id="EIW74076.1"/>
    </source>
</evidence>
<protein>
    <submittedName>
        <fullName evidence="2">NAD(P)-binding protein</fullName>
    </submittedName>
</protein>
<dbReference type="InterPro" id="IPR002347">
    <property type="entry name" value="SDR_fam"/>
</dbReference>
<dbReference type="GeneID" id="19211633"/>
<organism evidence="2 3">
    <name type="scientific">Coniophora puteana (strain RWD-64-598)</name>
    <name type="common">Brown rot fungus</name>
    <dbReference type="NCBI Taxonomy" id="741705"/>
    <lineage>
        <taxon>Eukaryota</taxon>
        <taxon>Fungi</taxon>
        <taxon>Dikarya</taxon>
        <taxon>Basidiomycota</taxon>
        <taxon>Agaricomycotina</taxon>
        <taxon>Agaricomycetes</taxon>
        <taxon>Agaricomycetidae</taxon>
        <taxon>Boletales</taxon>
        <taxon>Coniophorineae</taxon>
        <taxon>Coniophoraceae</taxon>
        <taxon>Coniophora</taxon>
    </lineage>
</organism>
<dbReference type="Pfam" id="PF00106">
    <property type="entry name" value="adh_short"/>
    <property type="match status" value="1"/>
</dbReference>
<keyword evidence="3" id="KW-1185">Reference proteome</keyword>
<dbReference type="AlphaFoldDB" id="R7SD24"/>
<dbReference type="GO" id="GO:0016491">
    <property type="term" value="F:oxidoreductase activity"/>
    <property type="evidence" value="ECO:0007669"/>
    <property type="project" value="UniProtKB-KW"/>
</dbReference>
<dbReference type="Gene3D" id="3.40.50.720">
    <property type="entry name" value="NAD(P)-binding Rossmann-like Domain"/>
    <property type="match status" value="1"/>
</dbReference>
<dbReference type="PANTHER" id="PTHR43157:SF31">
    <property type="entry name" value="PHOSPHATIDYLINOSITOL-GLYCAN BIOSYNTHESIS CLASS F PROTEIN"/>
    <property type="match status" value="1"/>
</dbReference>
<dbReference type="OrthoDB" id="191139at2759"/>
<evidence type="ECO:0000313" key="3">
    <source>
        <dbReference type="Proteomes" id="UP000053558"/>
    </source>
</evidence>
<name>R7SD24_CONPW</name>
<proteinExistence type="predicted"/>
<dbReference type="OMA" id="NEVIFMM"/>
<dbReference type="InterPro" id="IPR036291">
    <property type="entry name" value="NAD(P)-bd_dom_sf"/>
</dbReference>
<dbReference type="SUPFAM" id="SSF51735">
    <property type="entry name" value="NAD(P)-binding Rossmann-fold domains"/>
    <property type="match status" value="1"/>
</dbReference>
<keyword evidence="1" id="KW-0560">Oxidoreductase</keyword>
<dbReference type="Proteomes" id="UP000053558">
    <property type="component" value="Unassembled WGS sequence"/>
</dbReference>
<sequence length="311" mass="34239">MPCLPSALSEVFPPTTKFTAEDVPDMTGKVVVVTGGNAGIGKECTKILLRKNAKVYIASRDEAKAKRAIEELKEITGKEALFLQLDLANLRKVKASAEEFLTKENELHVLFNNAGVMNCPVDYLTDDGYDMQFGTNVIGHFYFTKLLLPILLSTAEKVPRGDVRVVNVASNGHMMSDINIDTFKDSPGRRKRSTMMLYGQSKTGNILFANELARRYGEQGIVSTSLNPGAIKTELQRHSGTFFNAAINVILSDVSFGPLTQLYAGTSPETASMNGKYFIPWARVGTPAKHAQDANSAARLWEWLEEQVKDI</sequence>
<dbReference type="EMBL" id="JH711595">
    <property type="protein sequence ID" value="EIW74076.1"/>
    <property type="molecule type" value="Genomic_DNA"/>
</dbReference>
<accession>R7SD24</accession>
<dbReference type="CDD" id="cd05327">
    <property type="entry name" value="retinol-DH_like_SDR_c_like"/>
    <property type="match status" value="1"/>
</dbReference>
<dbReference type="PRINTS" id="PR00081">
    <property type="entry name" value="GDHRDH"/>
</dbReference>
<gene>
    <name evidence="2" type="ORF">CONPUDRAFT_94080</name>
</gene>
<dbReference type="KEGG" id="cput:CONPUDRAFT_94080"/>
<reference evidence="3" key="1">
    <citation type="journal article" date="2012" name="Science">
        <title>The Paleozoic origin of enzymatic lignin decomposition reconstructed from 31 fungal genomes.</title>
        <authorList>
            <person name="Floudas D."/>
            <person name="Binder M."/>
            <person name="Riley R."/>
            <person name="Barry K."/>
            <person name="Blanchette R.A."/>
            <person name="Henrissat B."/>
            <person name="Martinez A.T."/>
            <person name="Otillar R."/>
            <person name="Spatafora J.W."/>
            <person name="Yadav J.S."/>
            <person name="Aerts A."/>
            <person name="Benoit I."/>
            <person name="Boyd A."/>
            <person name="Carlson A."/>
            <person name="Copeland A."/>
            <person name="Coutinho P.M."/>
            <person name="de Vries R.P."/>
            <person name="Ferreira P."/>
            <person name="Findley K."/>
            <person name="Foster B."/>
            <person name="Gaskell J."/>
            <person name="Glotzer D."/>
            <person name="Gorecki P."/>
            <person name="Heitman J."/>
            <person name="Hesse C."/>
            <person name="Hori C."/>
            <person name="Igarashi K."/>
            <person name="Jurgens J.A."/>
            <person name="Kallen N."/>
            <person name="Kersten P."/>
            <person name="Kohler A."/>
            <person name="Kuees U."/>
            <person name="Kumar T.K.A."/>
            <person name="Kuo A."/>
            <person name="LaButti K."/>
            <person name="Larrondo L.F."/>
            <person name="Lindquist E."/>
            <person name="Ling A."/>
            <person name="Lombard V."/>
            <person name="Lucas S."/>
            <person name="Lundell T."/>
            <person name="Martin R."/>
            <person name="McLaughlin D.J."/>
            <person name="Morgenstern I."/>
            <person name="Morin E."/>
            <person name="Murat C."/>
            <person name="Nagy L.G."/>
            <person name="Nolan M."/>
            <person name="Ohm R.A."/>
            <person name="Patyshakuliyeva A."/>
            <person name="Rokas A."/>
            <person name="Ruiz-Duenas F.J."/>
            <person name="Sabat G."/>
            <person name="Salamov A."/>
            <person name="Samejima M."/>
            <person name="Schmutz J."/>
            <person name="Slot J.C."/>
            <person name="St John F."/>
            <person name="Stenlid J."/>
            <person name="Sun H."/>
            <person name="Sun S."/>
            <person name="Syed K."/>
            <person name="Tsang A."/>
            <person name="Wiebenga A."/>
            <person name="Young D."/>
            <person name="Pisabarro A."/>
            <person name="Eastwood D.C."/>
            <person name="Martin F."/>
            <person name="Cullen D."/>
            <person name="Grigoriev I.V."/>
            <person name="Hibbett D.S."/>
        </authorList>
    </citation>
    <scope>NUCLEOTIDE SEQUENCE [LARGE SCALE GENOMIC DNA]</scope>
    <source>
        <strain evidence="3">RWD-64-598 SS2</strain>
    </source>
</reference>
<dbReference type="eggNOG" id="KOG1208">
    <property type="taxonomic scope" value="Eukaryota"/>
</dbReference>
<dbReference type="RefSeq" id="XP_007775787.1">
    <property type="nucleotide sequence ID" value="XM_007777597.1"/>
</dbReference>
<evidence type="ECO:0000256" key="1">
    <source>
        <dbReference type="ARBA" id="ARBA00023002"/>
    </source>
</evidence>
<dbReference type="PANTHER" id="PTHR43157">
    <property type="entry name" value="PHOSPHATIDYLINOSITOL-GLYCAN BIOSYNTHESIS CLASS F PROTEIN-RELATED"/>
    <property type="match status" value="1"/>
</dbReference>